<dbReference type="EMBL" id="JAVDTL010000001">
    <property type="protein sequence ID" value="MDR6764751.1"/>
    <property type="molecule type" value="Genomic_DNA"/>
</dbReference>
<gene>
    <name evidence="1" type="ORF">J2W88_000009</name>
    <name evidence="2" type="ORF">J2W93_000009</name>
</gene>
<proteinExistence type="predicted"/>
<name>A0AAJ2BN17_ACIDE</name>
<comment type="caution">
    <text evidence="1">The sequence shown here is derived from an EMBL/GenBank/DDBJ whole genome shotgun (WGS) entry which is preliminary data.</text>
</comment>
<evidence type="ECO:0000313" key="1">
    <source>
        <dbReference type="EMBL" id="MDR6764751.1"/>
    </source>
</evidence>
<accession>A0AAJ2BN17</accession>
<dbReference type="Proteomes" id="UP001253458">
    <property type="component" value="Unassembled WGS sequence"/>
</dbReference>
<dbReference type="Proteomes" id="UP001249076">
    <property type="component" value="Unassembled WGS sequence"/>
</dbReference>
<dbReference type="RefSeq" id="WP_209816944.1">
    <property type="nucleotide sequence ID" value="NZ_JAVDTL010000001.1"/>
</dbReference>
<dbReference type="AlphaFoldDB" id="A0AAJ2BN17"/>
<keyword evidence="3" id="KW-1185">Reference proteome</keyword>
<sequence length="112" mass="12059">MAALPSGLSPTIDPPGYAMTDTAHTQLTTFTQALQAFERGDHTAATLSTLARQQTTLLAALPPRYSEVLLNLLDRLESSALFSEESCSFSQKDLVANLTMWVEKAQGTLNAS</sequence>
<protein>
    <submittedName>
        <fullName evidence="1">Uncharacterized protein</fullName>
    </submittedName>
</protein>
<evidence type="ECO:0000313" key="4">
    <source>
        <dbReference type="Proteomes" id="UP001253458"/>
    </source>
</evidence>
<reference evidence="1 3" key="1">
    <citation type="submission" date="2023-07" db="EMBL/GenBank/DDBJ databases">
        <title>Sorghum-associated microbial communities from plants grown in Nebraska, USA.</title>
        <authorList>
            <person name="Schachtman D."/>
        </authorList>
    </citation>
    <scope>NUCLEOTIDE SEQUENCE</scope>
    <source>
        <strain evidence="2 3">BE105</strain>
        <strain evidence="1">BE69</strain>
    </source>
</reference>
<evidence type="ECO:0000313" key="3">
    <source>
        <dbReference type="Proteomes" id="UP001249076"/>
    </source>
</evidence>
<organism evidence="1 4">
    <name type="scientific">Acidovorax delafieldii</name>
    <name type="common">Pseudomonas delafieldii</name>
    <dbReference type="NCBI Taxonomy" id="47920"/>
    <lineage>
        <taxon>Bacteria</taxon>
        <taxon>Pseudomonadati</taxon>
        <taxon>Pseudomonadota</taxon>
        <taxon>Betaproteobacteria</taxon>
        <taxon>Burkholderiales</taxon>
        <taxon>Comamonadaceae</taxon>
        <taxon>Acidovorax</taxon>
    </lineage>
</organism>
<evidence type="ECO:0000313" key="2">
    <source>
        <dbReference type="EMBL" id="MDR6835188.1"/>
    </source>
</evidence>
<dbReference type="EMBL" id="JAVDTS010000001">
    <property type="protein sequence ID" value="MDR6835188.1"/>
    <property type="molecule type" value="Genomic_DNA"/>
</dbReference>